<feature type="transmembrane region" description="Helical" evidence="3">
    <location>
        <begin position="76"/>
        <end position="94"/>
    </location>
</feature>
<dbReference type="SUPFAM" id="SSF58104">
    <property type="entry name" value="Methyl-accepting chemotaxis protein (MCP) signaling domain"/>
    <property type="match status" value="1"/>
</dbReference>
<dbReference type="GO" id="GO:0016020">
    <property type="term" value="C:membrane"/>
    <property type="evidence" value="ECO:0007669"/>
    <property type="project" value="InterPro"/>
</dbReference>
<gene>
    <name evidence="5" type="ORF">CSX01_12425</name>
</gene>
<evidence type="ECO:0000256" key="3">
    <source>
        <dbReference type="SAM" id="Phobius"/>
    </source>
</evidence>
<dbReference type="SMART" id="SM00283">
    <property type="entry name" value="MA"/>
    <property type="match status" value="1"/>
</dbReference>
<dbReference type="Proteomes" id="UP000225889">
    <property type="component" value="Unassembled WGS sequence"/>
</dbReference>
<reference evidence="5 6" key="2">
    <citation type="submission" date="2017-10" db="EMBL/GenBank/DDBJ databases">
        <authorList>
            <person name="Banno H."/>
            <person name="Chua N.-H."/>
        </authorList>
    </citation>
    <scope>NUCLEOTIDE SEQUENCE [LARGE SCALE GENOMIC DNA]</scope>
    <source>
        <strain evidence="5 6">JK626</strain>
    </source>
</reference>
<feature type="transmembrane region" description="Helical" evidence="3">
    <location>
        <begin position="121"/>
        <end position="138"/>
    </location>
</feature>
<dbReference type="PANTHER" id="PTHR32089:SF112">
    <property type="entry name" value="LYSOZYME-LIKE PROTEIN-RELATED"/>
    <property type="match status" value="1"/>
</dbReference>
<evidence type="ECO:0000259" key="4">
    <source>
        <dbReference type="PROSITE" id="PS50111"/>
    </source>
</evidence>
<sequence length="496" mass="53847">MSEAQGKMEIEKRQMSERNKLARYCGTIAAIAIAFFAIRALFFNGVNPLDTVRLVVAIVDIILLQVGAIMYGEKYIYKYCVTLSMVVLFVLNIFKPSDPHMYIFMYTIILIVMIYGEANTVRIGCIIANVCLLASGFMQVSEGSITGKNLTTQFIFSVIACTMAVIVCRQQRRQTTETLDTIKDKAIDIKETSEAIVDLAEQLNNKFVEANEVSNNLNDHMNVVHDSVTEIVEGTKNTAEAIENQTNKTAVIQESIQAVGEEANTIDEVSSQVESTVNDGVSLINQLKRQAEEVANINIETASTTQALNDSIQDVQAITETILGISSQTNLLALNASIEAARAGEAGKGFAVVADEIRALSESTREATEEISRIIERLTSDARSASAAMSKSAEYAAKQNELITETGTKLDAIKTGTDDLRSGVVQVKASVDDVINANTQIMDNITNLSATSEEVAAATDTVGSVSDDAMEALSNMNNTLEVINKIAKEMEEMALK</sequence>
<dbReference type="GO" id="GO:0007165">
    <property type="term" value="P:signal transduction"/>
    <property type="evidence" value="ECO:0007669"/>
    <property type="project" value="UniProtKB-KW"/>
</dbReference>
<name>A0A2G3DSC5_9FIRM</name>
<feature type="transmembrane region" description="Helical" evidence="3">
    <location>
        <begin position="150"/>
        <end position="168"/>
    </location>
</feature>
<keyword evidence="3" id="KW-0472">Membrane</keyword>
<organism evidence="5 6">
    <name type="scientific">Pseudobutyrivibrio ruminis</name>
    <dbReference type="NCBI Taxonomy" id="46206"/>
    <lineage>
        <taxon>Bacteria</taxon>
        <taxon>Bacillati</taxon>
        <taxon>Bacillota</taxon>
        <taxon>Clostridia</taxon>
        <taxon>Lachnospirales</taxon>
        <taxon>Lachnospiraceae</taxon>
        <taxon>Pseudobutyrivibrio</taxon>
    </lineage>
</organism>
<feature type="transmembrane region" description="Helical" evidence="3">
    <location>
        <begin position="21"/>
        <end position="42"/>
    </location>
</feature>
<feature type="domain" description="Methyl-accepting transducer" evidence="4">
    <location>
        <begin position="213"/>
        <end position="463"/>
    </location>
</feature>
<feature type="transmembrane region" description="Helical" evidence="3">
    <location>
        <begin position="54"/>
        <end position="71"/>
    </location>
</feature>
<keyword evidence="1 2" id="KW-0807">Transducer</keyword>
<keyword evidence="3" id="KW-0812">Transmembrane</keyword>
<protein>
    <recommendedName>
        <fullName evidence="4">Methyl-accepting transducer domain-containing protein</fullName>
    </recommendedName>
</protein>
<evidence type="ECO:0000256" key="2">
    <source>
        <dbReference type="PROSITE-ProRule" id="PRU00284"/>
    </source>
</evidence>
<dbReference type="Pfam" id="PF00015">
    <property type="entry name" value="MCPsignal"/>
    <property type="match status" value="1"/>
</dbReference>
<dbReference type="PANTHER" id="PTHR32089">
    <property type="entry name" value="METHYL-ACCEPTING CHEMOTAXIS PROTEIN MCPB"/>
    <property type="match status" value="1"/>
</dbReference>
<dbReference type="AlphaFoldDB" id="A0A2G3DSC5"/>
<accession>A0A2G3DSC5</accession>
<dbReference type="PROSITE" id="PS50111">
    <property type="entry name" value="CHEMOTAXIS_TRANSDUC_2"/>
    <property type="match status" value="1"/>
</dbReference>
<comment type="caution">
    <text evidence="5">The sequence shown here is derived from an EMBL/GenBank/DDBJ whole genome shotgun (WGS) entry which is preliminary data.</text>
</comment>
<dbReference type="RefSeq" id="WP_099392631.1">
    <property type="nucleotide sequence ID" value="NZ_PDYF01000045.1"/>
</dbReference>
<keyword evidence="3" id="KW-1133">Transmembrane helix</keyword>
<proteinExistence type="predicted"/>
<evidence type="ECO:0000313" key="5">
    <source>
        <dbReference type="EMBL" id="PHU33939.1"/>
    </source>
</evidence>
<dbReference type="EMBL" id="PDYF01000045">
    <property type="protein sequence ID" value="PHU33939.1"/>
    <property type="molecule type" value="Genomic_DNA"/>
</dbReference>
<evidence type="ECO:0000313" key="6">
    <source>
        <dbReference type="Proteomes" id="UP000225889"/>
    </source>
</evidence>
<evidence type="ECO:0000256" key="1">
    <source>
        <dbReference type="ARBA" id="ARBA00023224"/>
    </source>
</evidence>
<dbReference type="Gene3D" id="1.10.287.950">
    <property type="entry name" value="Methyl-accepting chemotaxis protein"/>
    <property type="match status" value="1"/>
</dbReference>
<dbReference type="InterPro" id="IPR004089">
    <property type="entry name" value="MCPsignal_dom"/>
</dbReference>
<feature type="transmembrane region" description="Helical" evidence="3">
    <location>
        <begin position="100"/>
        <end position="116"/>
    </location>
</feature>
<reference evidence="5 6" key="1">
    <citation type="submission" date="2017-10" db="EMBL/GenBank/DDBJ databases">
        <title>Resolving the taxonomy of Roseburia spp., Eubacterium rectale and Agathobacter spp. through phylogenomic analysis.</title>
        <authorList>
            <person name="Sheridan P.O."/>
            <person name="Walker A.W."/>
            <person name="Duncan S.H."/>
            <person name="Scott K.P."/>
            <person name="Toole P.W.O."/>
            <person name="Luis P."/>
            <person name="Flint H.J."/>
        </authorList>
    </citation>
    <scope>NUCLEOTIDE SEQUENCE [LARGE SCALE GENOMIC DNA]</scope>
    <source>
        <strain evidence="5 6">JK626</strain>
    </source>
</reference>